<dbReference type="GO" id="GO:0006357">
    <property type="term" value="P:regulation of transcription by RNA polymerase II"/>
    <property type="evidence" value="ECO:0007669"/>
    <property type="project" value="TreeGrafter"/>
</dbReference>
<name>A0A835IUC7_9MAGN</name>
<evidence type="ECO:0000313" key="14">
    <source>
        <dbReference type="Proteomes" id="UP000631114"/>
    </source>
</evidence>
<dbReference type="GO" id="GO:0016491">
    <property type="term" value="F:oxidoreductase activity"/>
    <property type="evidence" value="ECO:0007669"/>
    <property type="project" value="UniProtKB-KW"/>
</dbReference>
<dbReference type="SMART" id="SM00558">
    <property type="entry name" value="JmjC"/>
    <property type="match status" value="1"/>
</dbReference>
<dbReference type="GO" id="GO:0032454">
    <property type="term" value="F:histone H3K9 demethylase activity"/>
    <property type="evidence" value="ECO:0007669"/>
    <property type="project" value="InterPro"/>
</dbReference>
<dbReference type="Pfam" id="PF02373">
    <property type="entry name" value="JmjC"/>
    <property type="match status" value="1"/>
</dbReference>
<evidence type="ECO:0000256" key="2">
    <source>
        <dbReference type="ARBA" id="ARBA00006801"/>
    </source>
</evidence>
<evidence type="ECO:0000256" key="9">
    <source>
        <dbReference type="ARBA" id="ARBA00060112"/>
    </source>
</evidence>
<dbReference type="SUPFAM" id="SSF51197">
    <property type="entry name" value="Clavaminate synthase-like"/>
    <property type="match status" value="1"/>
</dbReference>
<evidence type="ECO:0000259" key="12">
    <source>
        <dbReference type="PROSITE" id="PS51184"/>
    </source>
</evidence>
<feature type="coiled-coil region" evidence="10">
    <location>
        <begin position="1261"/>
        <end position="1288"/>
    </location>
</feature>
<keyword evidence="3" id="KW-0479">Metal-binding</keyword>
<dbReference type="OrthoDB" id="1667110at2759"/>
<keyword evidence="14" id="KW-1185">Reference proteome</keyword>
<sequence length="1318" mass="150919">MKPTTGENVGESLDRQRSSFPNTDPWILKRTGSKRKVKVLRDSLEEYDYSDCNLGGSNGLLRGSRGCLSKRNVDEEKSDCSEDTRSNSFGQRILAGFKSKNETALKGKGKLERKSKQMEETETAFGYRKRRTRGRPSLNESCLVRGYTRKNIANSIDYGDSLMCHQCQRNDKGPVVRCMKCKVKRYCHTCLKCFILERNNSKRELNEEEEINYSKYLVHLLLPFLKQIDQEQVMEKKVEANIRGISLSELEVQQSDCFTDERVYCNNCKTSISDLHRNCQSCSYDLCLTCCAEIRNGCLQGGEKEVTVEYEFRGLAYCHGGLPEDKPVGPCADPSPKAKASPPFNWKVDKSGRIPCPPTEIGGCGSSVLVLKCMYPQNWVSEIKKKAEEIALRYKPPRDHGTSTQCCTCFNLTTEIDLANQKSCKAAFRVDSNDNYLYCLSARDKQYGDLNHFQKHWIKGEPVIVRDVLEFTSGLSWDPLVVSRAMREKKNSRLISQKKKKQIIEGSSYLEVSAIDCLEWCQAEISISSFFRGYSEGRAHENLWPKMLKLIDWPPSAFFEEHLARHCVEFYSALPFQEYTNPNYGYLNLATKLPESSLRPDLGPKTYIAYGIAQELGRGDSVTKLHCDMSDAAYVLMHTAKLNLTPDQLVKIEKLRKCHREQDRKECFGTNESEKVLEECLRSYRGPVGTGTEEAGAIWDIFRRQDVQNLKEYLKKHSREFRHIYCSPVEQVIHPIHDQTFYLTSEHKRNLKVEFGVEPWTFVQKLGEAVCIPAGCPYQIRNLTSCLQVAVDFVSPESINECIHLAQEFRLLPHNHTAKEDKLEVKKMILHTIRQAVSKLEPLIEIPHDDMEEYFEKEFQVEKRTLRIISPVPEYCHAGSQLENIMFEVVDSEGAIDETIHDMKFEIPHSLKITSEVSRIDDSLQYSFFHGRCTVPSIPLPQEEGNISFELRNDVLRVAIRIGDHEKKLKLLREKKGTIEQEICDLQALVDPQQLRHLDYFMNEKELIVRQIEEKGNTAASIICKMQKVIMPQGLQDNLMHGIIGVVALIGTVTDNKLSRILAKYLGEDHMLAVVCESYETASTLERYGEHGNVNHNSAIATEFGRLMNCQFLVICLEEISPYTGKVESIDPQRKLALPDPVLPTEKKIPPGFLGYAVNMIDLDDHYLYMRTTKGHGLRETLFYLLFGKLQVYETREYMKRACSSIEHGAVSLDGAIMKGNGILSLGAWEPEIRFPGCAAEVQKRLYPQTVNILRKIVLGKLELETTCDEIEKERKAHSEELRNFHEKKDHYHNFMNANEHRVDELCHAFDPNIKREE</sequence>
<evidence type="ECO:0000256" key="7">
    <source>
        <dbReference type="ARBA" id="ARBA00023004"/>
    </source>
</evidence>
<evidence type="ECO:0000256" key="6">
    <source>
        <dbReference type="ARBA" id="ARBA00023002"/>
    </source>
</evidence>
<evidence type="ECO:0000256" key="3">
    <source>
        <dbReference type="ARBA" id="ARBA00022723"/>
    </source>
</evidence>
<feature type="region of interest" description="Disordered" evidence="11">
    <location>
        <begin position="1"/>
        <end position="26"/>
    </location>
</feature>
<comment type="caution">
    <text evidence="13">The sequence shown here is derived from an EMBL/GenBank/DDBJ whole genome shotgun (WGS) entry which is preliminary data.</text>
</comment>
<dbReference type="GO" id="GO:0000785">
    <property type="term" value="C:chromatin"/>
    <property type="evidence" value="ECO:0007669"/>
    <property type="project" value="TreeGrafter"/>
</dbReference>
<keyword evidence="7" id="KW-0408">Iron</keyword>
<dbReference type="PANTHER" id="PTHR12549">
    <property type="entry name" value="JMJC DOMAIN-CONTAINING HISTONE DEMETHYLATION PROTEIN"/>
    <property type="match status" value="1"/>
</dbReference>
<dbReference type="GO" id="GO:0000118">
    <property type="term" value="C:histone deacetylase complex"/>
    <property type="evidence" value="ECO:0007669"/>
    <property type="project" value="TreeGrafter"/>
</dbReference>
<reference evidence="13 14" key="1">
    <citation type="submission" date="2020-10" db="EMBL/GenBank/DDBJ databases">
        <title>The Coptis chinensis genome and diversification of protoberbering-type alkaloids.</title>
        <authorList>
            <person name="Wang B."/>
            <person name="Shu S."/>
            <person name="Song C."/>
            <person name="Liu Y."/>
        </authorList>
    </citation>
    <scope>NUCLEOTIDE SEQUENCE [LARGE SCALE GENOMIC DNA]</scope>
    <source>
        <strain evidence="13">HL-2020</strain>
        <tissue evidence="13">Leaf</tissue>
    </source>
</reference>
<comment type="subcellular location">
    <subcellularLocation>
        <location evidence="1">Nucleus</location>
    </subcellularLocation>
</comment>
<keyword evidence="6" id="KW-0560">Oxidoreductase</keyword>
<feature type="domain" description="JmjC" evidence="12">
    <location>
        <begin position="582"/>
        <end position="810"/>
    </location>
</feature>
<proteinExistence type="inferred from homology"/>
<dbReference type="FunFam" id="2.60.120.650:FF:000026">
    <property type="entry name" value="Transcription factor jumonji domain-containing protein"/>
    <property type="match status" value="1"/>
</dbReference>
<dbReference type="GO" id="GO:0008270">
    <property type="term" value="F:zinc ion binding"/>
    <property type="evidence" value="ECO:0007669"/>
    <property type="project" value="UniProtKB-KW"/>
</dbReference>
<evidence type="ECO:0000256" key="5">
    <source>
        <dbReference type="ARBA" id="ARBA00022833"/>
    </source>
</evidence>
<dbReference type="EMBL" id="JADFTS010000001">
    <property type="protein sequence ID" value="KAF9624000.1"/>
    <property type="molecule type" value="Genomic_DNA"/>
</dbReference>
<keyword evidence="8" id="KW-0539">Nucleus</keyword>
<evidence type="ECO:0000256" key="4">
    <source>
        <dbReference type="ARBA" id="ARBA00022771"/>
    </source>
</evidence>
<dbReference type="GO" id="GO:0031490">
    <property type="term" value="F:chromatin DNA binding"/>
    <property type="evidence" value="ECO:0007669"/>
    <property type="project" value="TreeGrafter"/>
</dbReference>
<evidence type="ECO:0000256" key="1">
    <source>
        <dbReference type="ARBA" id="ARBA00004123"/>
    </source>
</evidence>
<protein>
    <recommendedName>
        <fullName evidence="12">JmjC domain-containing protein</fullName>
    </recommendedName>
</protein>
<dbReference type="InterPro" id="IPR003347">
    <property type="entry name" value="JmjC_dom"/>
</dbReference>
<keyword evidence="5" id="KW-0862">Zinc</keyword>
<comment type="function">
    <text evidence="9">May function as histone H3 lysine demethylase and be involved in regulation of gene expression.</text>
</comment>
<dbReference type="PROSITE" id="PS51184">
    <property type="entry name" value="JMJC"/>
    <property type="match status" value="1"/>
</dbReference>
<keyword evidence="10" id="KW-0175">Coiled coil</keyword>
<gene>
    <name evidence="13" type="ORF">IFM89_007698</name>
</gene>
<organism evidence="13 14">
    <name type="scientific">Coptis chinensis</name>
    <dbReference type="NCBI Taxonomy" id="261450"/>
    <lineage>
        <taxon>Eukaryota</taxon>
        <taxon>Viridiplantae</taxon>
        <taxon>Streptophyta</taxon>
        <taxon>Embryophyta</taxon>
        <taxon>Tracheophyta</taxon>
        <taxon>Spermatophyta</taxon>
        <taxon>Magnoliopsida</taxon>
        <taxon>Ranunculales</taxon>
        <taxon>Ranunculaceae</taxon>
        <taxon>Coptidoideae</taxon>
        <taxon>Coptis</taxon>
    </lineage>
</organism>
<evidence type="ECO:0000256" key="8">
    <source>
        <dbReference type="ARBA" id="ARBA00023242"/>
    </source>
</evidence>
<comment type="similarity">
    <text evidence="2">Belongs to the JARID1 histone demethylase family.</text>
</comment>
<dbReference type="InterPro" id="IPR045109">
    <property type="entry name" value="LSDs-like"/>
</dbReference>
<dbReference type="Proteomes" id="UP000631114">
    <property type="component" value="Unassembled WGS sequence"/>
</dbReference>
<dbReference type="PANTHER" id="PTHR12549:SF11">
    <property type="entry name" value="LYSINE-SPECIFIC DEMETHYLASE JMJ25"/>
    <property type="match status" value="1"/>
</dbReference>
<evidence type="ECO:0000313" key="13">
    <source>
        <dbReference type="EMBL" id="KAF9624000.1"/>
    </source>
</evidence>
<evidence type="ECO:0000256" key="10">
    <source>
        <dbReference type="SAM" id="Coils"/>
    </source>
</evidence>
<accession>A0A835IUC7</accession>
<keyword evidence="4" id="KW-0863">Zinc-finger</keyword>
<evidence type="ECO:0000256" key="11">
    <source>
        <dbReference type="SAM" id="MobiDB-lite"/>
    </source>
</evidence>
<dbReference type="GO" id="GO:0003712">
    <property type="term" value="F:transcription coregulator activity"/>
    <property type="evidence" value="ECO:0007669"/>
    <property type="project" value="TreeGrafter"/>
</dbReference>
<dbReference type="Gene3D" id="2.60.120.650">
    <property type="entry name" value="Cupin"/>
    <property type="match status" value="1"/>
</dbReference>